<dbReference type="Pfam" id="PF03795">
    <property type="entry name" value="YCII"/>
    <property type="match status" value="1"/>
</dbReference>
<evidence type="ECO:0000313" key="4">
    <source>
        <dbReference type="Proteomes" id="UP000182130"/>
    </source>
</evidence>
<proteinExistence type="inferred from homology"/>
<dbReference type="Gene3D" id="3.30.70.1060">
    <property type="entry name" value="Dimeric alpha+beta barrel"/>
    <property type="match status" value="1"/>
</dbReference>
<sequence>MRYTLLMHYQEMTPEELGPEMLAQGEGAMNSYAATLQQAGVLVGAEVLQPSHATTTVTTDDGKLRIQDGPFADTKEQLGGYFLIDVPDLDAAIQWAGQAPAAMWGSVEIRPGATHTVDGAWVPNG</sequence>
<dbReference type="PANTHER" id="PTHR35174:SF3">
    <property type="entry name" value="BLL7171 PROTEIN"/>
    <property type="match status" value="1"/>
</dbReference>
<dbReference type="AlphaFoldDB" id="A0A1G8ICK0"/>
<dbReference type="EMBL" id="FNEI01000001">
    <property type="protein sequence ID" value="SDI16280.1"/>
    <property type="molecule type" value="Genomic_DNA"/>
</dbReference>
<dbReference type="SUPFAM" id="SSF54909">
    <property type="entry name" value="Dimeric alpha+beta barrel"/>
    <property type="match status" value="1"/>
</dbReference>
<dbReference type="STRING" id="1045773.SAMN05216555_101192"/>
<feature type="domain" description="YCII-related" evidence="2">
    <location>
        <begin position="1"/>
        <end position="111"/>
    </location>
</feature>
<reference evidence="4" key="1">
    <citation type="submission" date="2016-10" db="EMBL/GenBank/DDBJ databases">
        <authorList>
            <person name="Varghese N."/>
            <person name="Submissions S."/>
        </authorList>
    </citation>
    <scope>NUCLEOTIDE SEQUENCE [LARGE SCALE GENOMIC DNA]</scope>
    <source>
        <strain evidence="4">CGMCC 1.10783</strain>
    </source>
</reference>
<dbReference type="Proteomes" id="UP000182130">
    <property type="component" value="Unassembled WGS sequence"/>
</dbReference>
<dbReference type="PANTHER" id="PTHR35174">
    <property type="entry name" value="BLL7171 PROTEIN-RELATED"/>
    <property type="match status" value="1"/>
</dbReference>
<evidence type="ECO:0000313" key="3">
    <source>
        <dbReference type="EMBL" id="SDI16280.1"/>
    </source>
</evidence>
<dbReference type="InterPro" id="IPR005545">
    <property type="entry name" value="YCII"/>
</dbReference>
<gene>
    <name evidence="3" type="ORF">SAMN05216555_101192</name>
</gene>
<dbReference type="RefSeq" id="WP_074586197.1">
    <property type="nucleotide sequence ID" value="NZ_FNEI01000001.1"/>
</dbReference>
<accession>A0A1G8ICK0</accession>
<name>A0A1G8ICK0_9MICC</name>
<evidence type="ECO:0000256" key="1">
    <source>
        <dbReference type="ARBA" id="ARBA00007689"/>
    </source>
</evidence>
<keyword evidence="4" id="KW-1185">Reference proteome</keyword>
<comment type="similarity">
    <text evidence="1">Belongs to the YciI family.</text>
</comment>
<dbReference type="InterPro" id="IPR011008">
    <property type="entry name" value="Dimeric_a/b-barrel"/>
</dbReference>
<protein>
    <submittedName>
        <fullName evidence="3">Uncharacterized conserved protein</fullName>
    </submittedName>
</protein>
<dbReference type="OrthoDB" id="668782at2"/>
<evidence type="ECO:0000259" key="2">
    <source>
        <dbReference type="Pfam" id="PF03795"/>
    </source>
</evidence>
<organism evidence="3 4">
    <name type="scientific">Arthrobacter cupressi</name>
    <dbReference type="NCBI Taxonomy" id="1045773"/>
    <lineage>
        <taxon>Bacteria</taxon>
        <taxon>Bacillati</taxon>
        <taxon>Actinomycetota</taxon>
        <taxon>Actinomycetes</taxon>
        <taxon>Micrococcales</taxon>
        <taxon>Micrococcaceae</taxon>
        <taxon>Arthrobacter</taxon>
    </lineage>
</organism>